<dbReference type="PATRIC" id="fig|245018.3.peg.2906"/>
<gene>
    <name evidence="2" type="ORF">CL2_26160</name>
</gene>
<accession>D4MVM8</accession>
<name>D4MVM8_ANAHA</name>
<protein>
    <submittedName>
        <fullName evidence="2">Uncharacterized protein</fullName>
    </submittedName>
</protein>
<evidence type="ECO:0000313" key="3">
    <source>
        <dbReference type="Proteomes" id="UP000008960"/>
    </source>
</evidence>
<dbReference type="RefSeq" id="WP_015530772.1">
    <property type="nucleotide sequence ID" value="NC_021016.1"/>
</dbReference>
<dbReference type="EMBL" id="FP929061">
    <property type="protein sequence ID" value="CBL39444.1"/>
    <property type="molecule type" value="Genomic_DNA"/>
</dbReference>
<reference evidence="2 3" key="2">
    <citation type="submission" date="2010-03" db="EMBL/GenBank/DDBJ databases">
        <authorList>
            <person name="Pajon A."/>
        </authorList>
    </citation>
    <scope>NUCLEOTIDE SEQUENCE [LARGE SCALE GENOMIC DNA]</scope>
    <source>
        <strain evidence="2 3">SSC/2</strain>
    </source>
</reference>
<proteinExistence type="predicted"/>
<evidence type="ECO:0000313" key="2">
    <source>
        <dbReference type="EMBL" id="CBL39444.1"/>
    </source>
</evidence>
<dbReference type="AlphaFoldDB" id="D4MVM8"/>
<organism evidence="2 3">
    <name type="scientific">Anaerostipes hadrus</name>
    <dbReference type="NCBI Taxonomy" id="649756"/>
    <lineage>
        <taxon>Bacteria</taxon>
        <taxon>Bacillati</taxon>
        <taxon>Bacillota</taxon>
        <taxon>Clostridia</taxon>
        <taxon>Lachnospirales</taxon>
        <taxon>Lachnospiraceae</taxon>
        <taxon>Anaerostipes</taxon>
    </lineage>
</organism>
<sequence>MNNLLIKALITVMVIDAGMHFYYAYKKNVYQSLRFLTLTVLMAVSVGAALTKQEIDNVWEKMTIIEQKIEMQEKEKKPEELNKRSDTKWDSKIVRALNAITEEKEKSESNAEESAQSLLHGN</sequence>
<reference evidence="2 3" key="1">
    <citation type="submission" date="2010-03" db="EMBL/GenBank/DDBJ databases">
        <title>The genome sequence of Clostridiales sp. SSC/2.</title>
        <authorList>
            <consortium name="metaHIT consortium -- http://www.metahit.eu/"/>
            <person name="Pajon A."/>
            <person name="Turner K."/>
            <person name="Parkhill J."/>
            <person name="Duncan S."/>
            <person name="Flint H."/>
        </authorList>
    </citation>
    <scope>NUCLEOTIDE SEQUENCE [LARGE SCALE GENOMIC DNA]</scope>
    <source>
        <strain evidence="2 3">SSC/2</strain>
    </source>
</reference>
<feature type="region of interest" description="Disordered" evidence="1">
    <location>
        <begin position="100"/>
        <end position="122"/>
    </location>
</feature>
<evidence type="ECO:0000256" key="1">
    <source>
        <dbReference type="SAM" id="MobiDB-lite"/>
    </source>
</evidence>
<dbReference type="Proteomes" id="UP000008960">
    <property type="component" value="Chromosome"/>
</dbReference>
<dbReference type="KEGG" id="bprl:CL2_26160"/>